<dbReference type="InterPro" id="IPR041885">
    <property type="entry name" value="MAN1_winged_helix_dom"/>
</dbReference>
<dbReference type="STRING" id="103827.A0A0N5CV62"/>
<dbReference type="EMBL" id="UYYF01004279">
    <property type="protein sequence ID" value="VDN01247.1"/>
    <property type="molecule type" value="Genomic_DNA"/>
</dbReference>
<dbReference type="InterPro" id="IPR035979">
    <property type="entry name" value="RBD_domain_sf"/>
</dbReference>
<feature type="compositionally biased region" description="Low complexity" evidence="6">
    <location>
        <begin position="113"/>
        <end position="127"/>
    </location>
</feature>
<dbReference type="OMA" id="VECSVWR"/>
<dbReference type="WBParaSite" id="TCLT_0000418601-mRNA-1">
    <property type="protein sequence ID" value="TCLT_0000418601-mRNA-1"/>
    <property type="gene ID" value="TCLT_0000418601"/>
</dbReference>
<dbReference type="GO" id="GO:0030514">
    <property type="term" value="P:negative regulation of BMP signaling pathway"/>
    <property type="evidence" value="ECO:0007669"/>
    <property type="project" value="TreeGrafter"/>
</dbReference>
<protein>
    <submittedName>
        <fullName evidence="11">LEM domain-containing protein</fullName>
    </submittedName>
</protein>
<feature type="region of interest" description="Disordered" evidence="6">
    <location>
        <begin position="1"/>
        <end position="34"/>
    </location>
</feature>
<dbReference type="PROSITE" id="PS50954">
    <property type="entry name" value="LEM"/>
    <property type="match status" value="1"/>
</dbReference>
<dbReference type="FunFam" id="1.10.720.40:FF:000001">
    <property type="entry name" value="LEM domain containing 2, isoform CRA_a"/>
    <property type="match status" value="1"/>
</dbReference>
<dbReference type="InterPro" id="IPR052277">
    <property type="entry name" value="INM_ESCRT-Associated"/>
</dbReference>
<gene>
    <name evidence="9" type="ORF">TCLT_LOCUS4175</name>
</gene>
<evidence type="ECO:0000256" key="6">
    <source>
        <dbReference type="SAM" id="MobiDB-lite"/>
    </source>
</evidence>
<evidence type="ECO:0000313" key="11">
    <source>
        <dbReference type="WBParaSite" id="TCLT_0000418601-mRNA-1"/>
    </source>
</evidence>
<reference evidence="11" key="1">
    <citation type="submission" date="2017-02" db="UniProtKB">
        <authorList>
            <consortium name="WormBaseParasite"/>
        </authorList>
    </citation>
    <scope>IDENTIFICATION</scope>
</reference>
<evidence type="ECO:0000256" key="1">
    <source>
        <dbReference type="ARBA" id="ARBA00004473"/>
    </source>
</evidence>
<feature type="transmembrane region" description="Helical" evidence="7">
    <location>
        <begin position="242"/>
        <end position="260"/>
    </location>
</feature>
<dbReference type="PANTHER" id="PTHR13428:SF12">
    <property type="entry name" value="INNER NUCLEAR MEMBRANE PROTEIN MAN1"/>
    <property type="match status" value="1"/>
</dbReference>
<dbReference type="Pfam" id="PF03020">
    <property type="entry name" value="LEM"/>
    <property type="match status" value="1"/>
</dbReference>
<dbReference type="SUPFAM" id="SSF81321">
    <property type="entry name" value="Family A G protein-coupled receptor-like"/>
    <property type="match status" value="1"/>
</dbReference>
<dbReference type="SMART" id="SM00540">
    <property type="entry name" value="LEM"/>
    <property type="match status" value="1"/>
</dbReference>
<dbReference type="CDD" id="cd12934">
    <property type="entry name" value="LEM"/>
    <property type="match status" value="1"/>
</dbReference>
<dbReference type="Gene3D" id="3.30.70.330">
    <property type="match status" value="1"/>
</dbReference>
<accession>A0A0N5CV62</accession>
<evidence type="ECO:0000256" key="4">
    <source>
        <dbReference type="ARBA" id="ARBA00023136"/>
    </source>
</evidence>
<dbReference type="PANTHER" id="PTHR13428">
    <property type="entry name" value="INNER NUCLEAR MEMBRANE PROTEIN MAN1 LEM DOMAIN CONTAINING PROTEIN"/>
    <property type="match status" value="1"/>
</dbReference>
<evidence type="ECO:0000256" key="2">
    <source>
        <dbReference type="ARBA" id="ARBA00022692"/>
    </source>
</evidence>
<proteinExistence type="predicted"/>
<keyword evidence="4 7" id="KW-0472">Membrane</keyword>
<evidence type="ECO:0000256" key="3">
    <source>
        <dbReference type="ARBA" id="ARBA00022989"/>
    </source>
</evidence>
<feature type="compositionally biased region" description="Polar residues" evidence="6">
    <location>
        <begin position="1"/>
        <end position="17"/>
    </location>
</feature>
<reference evidence="9 10" key="2">
    <citation type="submission" date="2018-11" db="EMBL/GenBank/DDBJ databases">
        <authorList>
            <consortium name="Pathogen Informatics"/>
        </authorList>
    </citation>
    <scope>NUCLEOTIDE SEQUENCE [LARGE SCALE GENOMIC DNA]</scope>
</reference>
<dbReference type="InterPro" id="IPR003887">
    <property type="entry name" value="LEM_dom"/>
</dbReference>
<evidence type="ECO:0000259" key="8">
    <source>
        <dbReference type="PROSITE" id="PS50954"/>
    </source>
</evidence>
<dbReference type="OrthoDB" id="118234at2759"/>
<feature type="region of interest" description="Disordered" evidence="6">
    <location>
        <begin position="167"/>
        <end position="186"/>
    </location>
</feature>
<feature type="transmembrane region" description="Helical" evidence="7">
    <location>
        <begin position="676"/>
        <end position="696"/>
    </location>
</feature>
<feature type="transmembrane region" description="Helical" evidence="7">
    <location>
        <begin position="640"/>
        <end position="664"/>
    </location>
</feature>
<evidence type="ECO:0000256" key="7">
    <source>
        <dbReference type="SAM" id="Phobius"/>
    </source>
</evidence>
<name>A0A0N5CV62_THECL</name>
<keyword evidence="2 7" id="KW-0812">Transmembrane</keyword>
<dbReference type="GO" id="GO:0031490">
    <property type="term" value="F:chromatin DNA binding"/>
    <property type="evidence" value="ECO:0007669"/>
    <property type="project" value="TreeGrafter"/>
</dbReference>
<dbReference type="GO" id="GO:0006998">
    <property type="term" value="P:nuclear envelope organization"/>
    <property type="evidence" value="ECO:0007669"/>
    <property type="project" value="TreeGrafter"/>
</dbReference>
<dbReference type="Proteomes" id="UP000276776">
    <property type="component" value="Unassembled WGS sequence"/>
</dbReference>
<dbReference type="SUPFAM" id="SSF63451">
    <property type="entry name" value="LEM domain"/>
    <property type="match status" value="1"/>
</dbReference>
<dbReference type="Gene3D" id="1.10.10.1180">
    <property type="entry name" value="MAN1, winged-helix domain"/>
    <property type="match status" value="1"/>
</dbReference>
<dbReference type="Gene3D" id="1.20.1070.10">
    <property type="entry name" value="Rhodopsin 7-helix transmembrane proteins"/>
    <property type="match status" value="1"/>
</dbReference>
<comment type="subcellular location">
    <subcellularLocation>
        <location evidence="1">Nucleus inner membrane</location>
        <topology evidence="1">Multi-pass membrane protein</topology>
    </subcellularLocation>
</comment>
<feature type="compositionally biased region" description="Basic and acidic residues" evidence="6">
    <location>
        <begin position="172"/>
        <end position="182"/>
    </location>
</feature>
<dbReference type="Gene3D" id="1.10.720.40">
    <property type="match status" value="1"/>
</dbReference>
<evidence type="ECO:0000313" key="9">
    <source>
        <dbReference type="EMBL" id="VDN01247.1"/>
    </source>
</evidence>
<feature type="region of interest" description="Disordered" evidence="6">
    <location>
        <begin position="76"/>
        <end position="133"/>
    </location>
</feature>
<organism evidence="11">
    <name type="scientific">Thelazia callipaeda</name>
    <name type="common">Oriental eyeworm</name>
    <name type="synonym">Parasitic nematode</name>
    <dbReference type="NCBI Taxonomy" id="103827"/>
    <lineage>
        <taxon>Eukaryota</taxon>
        <taxon>Metazoa</taxon>
        <taxon>Ecdysozoa</taxon>
        <taxon>Nematoda</taxon>
        <taxon>Chromadorea</taxon>
        <taxon>Rhabditida</taxon>
        <taxon>Spirurina</taxon>
        <taxon>Spiruromorpha</taxon>
        <taxon>Thelazioidea</taxon>
        <taxon>Thelaziidae</taxon>
        <taxon>Thelazia</taxon>
    </lineage>
</organism>
<dbReference type="GO" id="GO:0005637">
    <property type="term" value="C:nuclear inner membrane"/>
    <property type="evidence" value="ECO:0007669"/>
    <property type="project" value="UniProtKB-SubCell"/>
</dbReference>
<keyword evidence="3 7" id="KW-1133">Transmembrane helix</keyword>
<dbReference type="InterPro" id="IPR012677">
    <property type="entry name" value="Nucleotide-bd_a/b_plait_sf"/>
</dbReference>
<sequence length="724" mass="82384">MPVSTRNASTPAKNAVTSRKSGRSSSRKNNDISDTVHLLSNNELRSKLFELGAVVGPITSTTRIFYEKQLKKKLEREESSESLNHSVTNVIDSPPKWKVPTPPRPTMIRRRSPSYTSPPSSSRSRTSLNEYNDISRDTYPSNFEYQNQVKRINFNDSREEINVSKPGLINVHDGDSDDHMESSRTISTTKTRVPYSQNSFPILLALNKYIKMWISLILPHKFSFKRPTSARNTMFGLDTSRVLLYSFLSLFSFLFIAYMATVNSALLIQSSRNAYVCGVLVGVYVLQQNQMKKSARDKQLTFELIEKIIDIIRSADEKGEIYVAEPHVRDMLLPPSQRMRDSPEWRRWQKAVKFINLNESRVSTETRIINGVECSVWRWISGKSSGWQGNAFRETARLNLSDRASSHCLKLRGLSSSGDGYETKCQDLKDALLQRIAPIRPIHFYMEKDSKDGIVFTRFSSLSDCNRAFRLLHGTWFNGQLVWAKFLRDERYEERFPNAPQEGGTRKCQMLSLSLGYYYPEPFILPLFSSINDPIQSPASSLIMNVIAADQSSHTTTTSSITTTTFDTVINGKTTALTQSLVATDPSLYHLIINSTTITSGGITENEYQYDDVSPQWCTILSVDCECHLSYQFYAYEEKLLLGLITLPIIIFGLCANITSVRIFTHRLMVSSSINWYLAFLSSSDTLILFSAFFVLSLPRLSEYTKTWSATRFRFGKDCYSSHL</sequence>
<evidence type="ECO:0000256" key="5">
    <source>
        <dbReference type="ARBA" id="ARBA00023242"/>
    </source>
</evidence>
<keyword evidence="5" id="KW-0539">Nucleus</keyword>
<dbReference type="InterPro" id="IPR011015">
    <property type="entry name" value="LEM/LEM-like_dom_sf"/>
</dbReference>
<evidence type="ECO:0000313" key="10">
    <source>
        <dbReference type="Proteomes" id="UP000276776"/>
    </source>
</evidence>
<dbReference type="AlphaFoldDB" id="A0A0N5CV62"/>
<feature type="domain" description="LEM" evidence="8">
    <location>
        <begin position="33"/>
        <end position="77"/>
    </location>
</feature>
<keyword evidence="10" id="KW-1185">Reference proteome</keyword>
<dbReference type="SUPFAM" id="SSF54928">
    <property type="entry name" value="RNA-binding domain, RBD"/>
    <property type="match status" value="1"/>
</dbReference>